<sequence>MAAAKPISSSSSINSFNRFLLPLTLITIFFYTSSVHSFTALEGSAGLTEQKEMDDKRANIPVRNPYSWMALMEGPQPLEKRSALRRPQNPYSWMAGGEPNSEWTVEGLRPFSAAAKRLVVARAELVEILILGLIIEFFEKFFL</sequence>
<evidence type="ECO:0000313" key="1">
    <source>
        <dbReference type="EMBL" id="CAD2183609.1"/>
    </source>
</evidence>
<dbReference type="AlphaFoldDB" id="A0A6V7W971"/>
<protein>
    <submittedName>
        <fullName evidence="1">Uncharacterized protein</fullName>
    </submittedName>
</protein>
<proteinExistence type="predicted"/>
<organism evidence="1 2">
    <name type="scientific">Meloidogyne enterolobii</name>
    <name type="common">Root-knot nematode worm</name>
    <name type="synonym">Meloidogyne mayaguensis</name>
    <dbReference type="NCBI Taxonomy" id="390850"/>
    <lineage>
        <taxon>Eukaryota</taxon>
        <taxon>Metazoa</taxon>
        <taxon>Ecdysozoa</taxon>
        <taxon>Nematoda</taxon>
        <taxon>Chromadorea</taxon>
        <taxon>Rhabditida</taxon>
        <taxon>Tylenchina</taxon>
        <taxon>Tylenchomorpha</taxon>
        <taxon>Tylenchoidea</taxon>
        <taxon>Meloidogynidae</taxon>
        <taxon>Meloidogyninae</taxon>
        <taxon>Meloidogyne</taxon>
    </lineage>
</organism>
<reference evidence="1 2" key="1">
    <citation type="submission" date="2020-08" db="EMBL/GenBank/DDBJ databases">
        <authorList>
            <person name="Koutsovoulos G."/>
            <person name="Danchin GJ E."/>
        </authorList>
    </citation>
    <scope>NUCLEOTIDE SEQUENCE [LARGE SCALE GENOMIC DNA]</scope>
</reference>
<gene>
    <name evidence="1" type="ORF">MENT_LOCUS35917</name>
</gene>
<dbReference type="OrthoDB" id="5887718at2759"/>
<dbReference type="Proteomes" id="UP000580250">
    <property type="component" value="Unassembled WGS sequence"/>
</dbReference>
<comment type="caution">
    <text evidence="1">The sequence shown here is derived from an EMBL/GenBank/DDBJ whole genome shotgun (WGS) entry which is preliminary data.</text>
</comment>
<dbReference type="EMBL" id="CAJEWN010000474">
    <property type="protein sequence ID" value="CAD2183609.1"/>
    <property type="molecule type" value="Genomic_DNA"/>
</dbReference>
<accession>A0A6V7W971</accession>
<evidence type="ECO:0000313" key="2">
    <source>
        <dbReference type="Proteomes" id="UP000580250"/>
    </source>
</evidence>
<name>A0A6V7W971_MELEN</name>